<evidence type="ECO:0000256" key="1">
    <source>
        <dbReference type="ARBA" id="ARBA00010646"/>
    </source>
</evidence>
<keyword evidence="3" id="KW-0326">Glycosidase</keyword>
<proteinExistence type="inferred from homology"/>
<dbReference type="Pfam" id="PF06605">
    <property type="entry name" value="Prophage_tail"/>
    <property type="match status" value="1"/>
</dbReference>
<dbReference type="GO" id="GO:0009253">
    <property type="term" value="P:peptidoglycan catabolic process"/>
    <property type="evidence" value="ECO:0007669"/>
    <property type="project" value="InterPro"/>
</dbReference>
<dbReference type="SMART" id="SM00641">
    <property type="entry name" value="Glyco_25"/>
    <property type="match status" value="1"/>
</dbReference>
<dbReference type="EC" id="3.5.1.28" evidence="5"/>
<dbReference type="PANTHER" id="PTHR34135">
    <property type="entry name" value="LYSOZYME"/>
    <property type="match status" value="1"/>
</dbReference>
<feature type="domain" description="Tail spike" evidence="4">
    <location>
        <begin position="167"/>
        <end position="373"/>
    </location>
</feature>
<reference evidence="6" key="1">
    <citation type="submission" date="2016-11" db="EMBL/GenBank/DDBJ databases">
        <authorList>
            <person name="Papadimitriou K."/>
        </authorList>
    </citation>
    <scope>NUCLEOTIDE SEQUENCE [LARGE SCALE GENOMIC DNA]</scope>
    <source>
        <strain evidence="6">ACA-DC 1533</strain>
    </source>
</reference>
<evidence type="ECO:0000256" key="3">
    <source>
        <dbReference type="ARBA" id="ARBA00023295"/>
    </source>
</evidence>
<dbReference type="Proteomes" id="UP000190935">
    <property type="component" value="Chromosome I"/>
</dbReference>
<dbReference type="InterPro" id="IPR010572">
    <property type="entry name" value="Tail_dom"/>
</dbReference>
<evidence type="ECO:0000313" key="5">
    <source>
        <dbReference type="EMBL" id="SFV40569.1"/>
    </source>
</evidence>
<dbReference type="InterPro" id="IPR017853">
    <property type="entry name" value="GH"/>
</dbReference>
<dbReference type="PROSITE" id="PS51904">
    <property type="entry name" value="GLYCOSYL_HYDROL_F25_2"/>
    <property type="match status" value="1"/>
</dbReference>
<dbReference type="SUPFAM" id="SSF51445">
    <property type="entry name" value="(Trans)glycosidases"/>
    <property type="match status" value="1"/>
</dbReference>
<dbReference type="GO" id="GO:0003796">
    <property type="term" value="F:lysozyme activity"/>
    <property type="evidence" value="ECO:0007669"/>
    <property type="project" value="InterPro"/>
</dbReference>
<dbReference type="GO" id="GO:0016998">
    <property type="term" value="P:cell wall macromolecule catabolic process"/>
    <property type="evidence" value="ECO:0007669"/>
    <property type="project" value="InterPro"/>
</dbReference>
<dbReference type="NCBIfam" id="TIGR01665">
    <property type="entry name" value="put_anti_recept"/>
    <property type="match status" value="1"/>
</dbReference>
<dbReference type="Pfam" id="PF01183">
    <property type="entry name" value="Glyco_hydro_25"/>
    <property type="match status" value="1"/>
</dbReference>
<dbReference type="InterPro" id="IPR002053">
    <property type="entry name" value="Glyco_hydro_25"/>
</dbReference>
<dbReference type="AlphaFoldDB" id="A0A1K1KNW2"/>
<protein>
    <submittedName>
        <fullName evidence="5">N-acetylmuramoyl-L-alanine amidase</fullName>
        <ecNumber evidence="5">3.5.1.28</ecNumber>
    </submittedName>
</protein>
<evidence type="ECO:0000256" key="2">
    <source>
        <dbReference type="ARBA" id="ARBA00022801"/>
    </source>
</evidence>
<dbReference type="GO" id="GO:0008745">
    <property type="term" value="F:N-acetylmuramoyl-L-alanine amidase activity"/>
    <property type="evidence" value="ECO:0007669"/>
    <property type="project" value="UniProtKB-EC"/>
</dbReference>
<comment type="similarity">
    <text evidence="1">Belongs to the glycosyl hydrolase 25 family.</text>
</comment>
<dbReference type="PANTHER" id="PTHR34135:SF2">
    <property type="entry name" value="LYSOZYME"/>
    <property type="match status" value="1"/>
</dbReference>
<organism evidence="5 6">
    <name type="scientific">Ligilactobacillus acidipiscis</name>
    <dbReference type="NCBI Taxonomy" id="89059"/>
    <lineage>
        <taxon>Bacteria</taxon>
        <taxon>Bacillati</taxon>
        <taxon>Bacillota</taxon>
        <taxon>Bacilli</taxon>
        <taxon>Lactobacillales</taxon>
        <taxon>Lactobacillaceae</taxon>
        <taxon>Ligilactobacillus</taxon>
    </lineage>
</organism>
<keyword evidence="2 5" id="KW-0378">Hydrolase</keyword>
<sequence length="634" mass="70481">MARGFWIILRQGLNAKQEFSLNSDTSSGRRLMSAVVTKSVDSYPSFTFSLDPSHREYANIFPYQSFVRVYRPDTQIMIFEGRVLTSNDQMDSSGAISKEVTCESLEGFLHDSTPPFKEFHNTTIKNFLKWLVDEHNKQVEDFKKIKLGKVTVTNSTDNVYRFIDETKDTYENIKGKLIDRLGGEIRVRHENDGLYLDYMPQIGSTNKQSIVLTQNMVSLARSVDAQSVVTVLKPLGATQEPAEGEASSDNAEVAYPRLNISSVNNGSLFLEDKALIAQFGRKTATQVWDDVTTTSALLSKGKKFLASQANINMQLQVGYVDLAFISPSKFSMLDCGDTVHVNNKLQGIDMEQRITGLTLDCLSVANSSLTLGANAMNGSTYEAMLNKQRNAESSNFLNKLNAYQWSLANISEQVKNKATSTDIKKLQDQIDKLNQGSWTAGTQFMDISDYQSAFTQQNFDTLYSQGIKGVIIKLTQGSESGTDYVNGYFTNQKGYAINAGMKFIGTYHYLTSTSVANAQDEARWYLKQLQANNISKSTIVACDVEAGTLSSDKTALTNEVKAFNKVLSDAGYTNTADYSSSSWMGTRFTSQSKYKWIASWGVSTPPQGADAWQYNNTFNGISLDVDKSYNEAFI</sequence>
<gene>
    <name evidence="5" type="ORF">LAC1533_1149</name>
</gene>
<dbReference type="InterPro" id="IPR018077">
    <property type="entry name" value="Glyco_hydro_fam25_subgr"/>
</dbReference>
<dbReference type="Gene3D" id="3.20.20.80">
    <property type="entry name" value="Glycosidases"/>
    <property type="match status" value="1"/>
</dbReference>
<dbReference type="KEGG" id="laca:LAC1533_1149"/>
<dbReference type="EMBL" id="LT630287">
    <property type="protein sequence ID" value="SFV40569.1"/>
    <property type="molecule type" value="Genomic_DNA"/>
</dbReference>
<dbReference type="GO" id="GO:0016052">
    <property type="term" value="P:carbohydrate catabolic process"/>
    <property type="evidence" value="ECO:0007669"/>
    <property type="project" value="TreeGrafter"/>
</dbReference>
<dbReference type="InterPro" id="IPR007119">
    <property type="entry name" value="Phage_tail_spike_N"/>
</dbReference>
<evidence type="ECO:0000313" key="6">
    <source>
        <dbReference type="Proteomes" id="UP000190935"/>
    </source>
</evidence>
<name>A0A1K1KNW2_9LACO</name>
<accession>A0A1K1KNW2</accession>
<evidence type="ECO:0000259" key="4">
    <source>
        <dbReference type="Pfam" id="PF06605"/>
    </source>
</evidence>